<name>A0ABP4V570_9ACTN</name>
<dbReference type="PANTHER" id="PTHR37292">
    <property type="entry name" value="VNG6097C"/>
    <property type="match status" value="1"/>
</dbReference>
<sequence>MPTLDRPRIEYRTPDDLVGEVQRGLIRIPTFQRSFKWEARDVVMLFDSIFRGYPIGNILLWRRPAPKQRLTIGPLVIDAPETDSALWVVDGQQRITSLVGALVDAETSSDSRFRVHLDLDNAEFHTAGARQVPPRSWIPVSKLLDTRTYLRWVRDNREWLTEDNLSLGDSAAKAIREYQIPTYVVTSADEEPLVEIFARMNSQGKRLRKDEVFQALHSSRSGDGPSTLKDLENVTASLGFGALDNRLALRCVLAFRGGDIFREDFKEEFLSPEDRADTFRNVSESLLEVVRFLQQDALIPHIRLLPYSHFVPVLTRFVGLFGQPEGRAATLLRRWVWRGAVAGTRARGISVADVRNQVESVSGKDPVESAMHLLRLVNTPPEFTVELDKVHFNHAITKINVLGMLASDPHDLLTGASIDIPEALRSGSPLVAVLADTEVPDGLKLANRIVTERKYPDAQRRLTLAPAEVRESHLVDAVALGLLKSGSIEEFTAYRGEALSRAIRWHVSQMAEWGARDAHAVSDLMRRAV</sequence>
<evidence type="ECO:0000313" key="3">
    <source>
        <dbReference type="Proteomes" id="UP001500618"/>
    </source>
</evidence>
<gene>
    <name evidence="2" type="ORF">GCM10009765_77880</name>
</gene>
<dbReference type="Pfam" id="PF03235">
    <property type="entry name" value="GmrSD_N"/>
    <property type="match status" value="1"/>
</dbReference>
<reference evidence="3" key="1">
    <citation type="journal article" date="2019" name="Int. J. Syst. Evol. Microbiol.">
        <title>The Global Catalogue of Microorganisms (GCM) 10K type strain sequencing project: providing services to taxonomists for standard genome sequencing and annotation.</title>
        <authorList>
            <consortium name="The Broad Institute Genomics Platform"/>
            <consortium name="The Broad Institute Genome Sequencing Center for Infectious Disease"/>
            <person name="Wu L."/>
            <person name="Ma J."/>
        </authorList>
    </citation>
    <scope>NUCLEOTIDE SEQUENCE [LARGE SCALE GENOMIC DNA]</scope>
    <source>
        <strain evidence="3">JCM 14718</strain>
    </source>
</reference>
<accession>A0ABP4V570</accession>
<dbReference type="Proteomes" id="UP001500618">
    <property type="component" value="Unassembled WGS sequence"/>
</dbReference>
<feature type="domain" description="GmrSD restriction endonucleases N-terminal" evidence="1">
    <location>
        <begin position="16"/>
        <end position="217"/>
    </location>
</feature>
<evidence type="ECO:0000259" key="1">
    <source>
        <dbReference type="Pfam" id="PF03235"/>
    </source>
</evidence>
<organism evidence="2 3">
    <name type="scientific">Fodinicola feengrottensis</name>
    <dbReference type="NCBI Taxonomy" id="435914"/>
    <lineage>
        <taxon>Bacteria</taxon>
        <taxon>Bacillati</taxon>
        <taxon>Actinomycetota</taxon>
        <taxon>Actinomycetes</taxon>
        <taxon>Mycobacteriales</taxon>
        <taxon>Fodinicola</taxon>
    </lineage>
</organism>
<dbReference type="PANTHER" id="PTHR37292:SF2">
    <property type="entry name" value="DUF262 DOMAIN-CONTAINING PROTEIN"/>
    <property type="match status" value="1"/>
</dbReference>
<keyword evidence="3" id="KW-1185">Reference proteome</keyword>
<evidence type="ECO:0000313" key="2">
    <source>
        <dbReference type="EMBL" id="GAA1717823.1"/>
    </source>
</evidence>
<dbReference type="EMBL" id="BAAANY010000042">
    <property type="protein sequence ID" value="GAA1717823.1"/>
    <property type="molecule type" value="Genomic_DNA"/>
</dbReference>
<dbReference type="InterPro" id="IPR004919">
    <property type="entry name" value="GmrSD_N"/>
</dbReference>
<comment type="caution">
    <text evidence="2">The sequence shown here is derived from an EMBL/GenBank/DDBJ whole genome shotgun (WGS) entry which is preliminary data.</text>
</comment>
<protein>
    <submittedName>
        <fullName evidence="2">DUF262 domain-containing protein</fullName>
    </submittedName>
</protein>
<dbReference type="RefSeq" id="WP_163568350.1">
    <property type="nucleotide sequence ID" value="NZ_BAAANY010000042.1"/>
</dbReference>
<proteinExistence type="predicted"/>